<sequence length="23" mass="2923">MKIIKILIDQHHFWTKKLKNQKM</sequence>
<proteinExistence type="predicted"/>
<accession>A0A382MZ41</accession>
<dbReference type="EMBL" id="UINC01096943">
    <property type="protein sequence ID" value="SVC54244.1"/>
    <property type="molecule type" value="Genomic_DNA"/>
</dbReference>
<protein>
    <submittedName>
        <fullName evidence="1">Uncharacterized protein</fullName>
    </submittedName>
</protein>
<name>A0A382MZ41_9ZZZZ</name>
<organism evidence="1">
    <name type="scientific">marine metagenome</name>
    <dbReference type="NCBI Taxonomy" id="408172"/>
    <lineage>
        <taxon>unclassified sequences</taxon>
        <taxon>metagenomes</taxon>
        <taxon>ecological metagenomes</taxon>
    </lineage>
</organism>
<evidence type="ECO:0000313" key="1">
    <source>
        <dbReference type="EMBL" id="SVC54244.1"/>
    </source>
</evidence>
<dbReference type="AlphaFoldDB" id="A0A382MZ41"/>
<feature type="non-terminal residue" evidence="1">
    <location>
        <position position="23"/>
    </location>
</feature>
<reference evidence="1" key="1">
    <citation type="submission" date="2018-05" db="EMBL/GenBank/DDBJ databases">
        <authorList>
            <person name="Lanie J.A."/>
            <person name="Ng W.-L."/>
            <person name="Kazmierczak K.M."/>
            <person name="Andrzejewski T.M."/>
            <person name="Davidsen T.M."/>
            <person name="Wayne K.J."/>
            <person name="Tettelin H."/>
            <person name="Glass J.I."/>
            <person name="Rusch D."/>
            <person name="Podicherti R."/>
            <person name="Tsui H.-C.T."/>
            <person name="Winkler M.E."/>
        </authorList>
    </citation>
    <scope>NUCLEOTIDE SEQUENCE</scope>
</reference>
<gene>
    <name evidence="1" type="ORF">METZ01_LOCUS307098</name>
</gene>